<dbReference type="GeneID" id="98178131"/>
<dbReference type="Proteomes" id="UP001628179">
    <property type="component" value="Unassembled WGS sequence"/>
</dbReference>
<feature type="domain" description="Heterokaryon incompatibility" evidence="1">
    <location>
        <begin position="21"/>
        <end position="110"/>
    </location>
</feature>
<evidence type="ECO:0000313" key="4">
    <source>
        <dbReference type="Proteomes" id="UP001628179"/>
    </source>
</evidence>
<dbReference type="Pfam" id="PF26640">
    <property type="entry name" value="DUF8212"/>
    <property type="match status" value="1"/>
</dbReference>
<gene>
    <name evidence="3" type="ORF">MFIFM68171_07388</name>
</gene>
<organism evidence="3 4">
    <name type="scientific">Madurella fahalii</name>
    <dbReference type="NCBI Taxonomy" id="1157608"/>
    <lineage>
        <taxon>Eukaryota</taxon>
        <taxon>Fungi</taxon>
        <taxon>Dikarya</taxon>
        <taxon>Ascomycota</taxon>
        <taxon>Pezizomycotina</taxon>
        <taxon>Sordariomycetes</taxon>
        <taxon>Sordariomycetidae</taxon>
        <taxon>Sordariales</taxon>
        <taxon>Sordariales incertae sedis</taxon>
        <taxon>Madurella</taxon>
    </lineage>
</organism>
<dbReference type="InterPro" id="IPR010730">
    <property type="entry name" value="HET"/>
</dbReference>
<dbReference type="InterPro" id="IPR058525">
    <property type="entry name" value="DUF8212"/>
</dbReference>
<dbReference type="PANTHER" id="PTHR10622">
    <property type="entry name" value="HET DOMAIN-CONTAINING PROTEIN"/>
    <property type="match status" value="1"/>
</dbReference>
<dbReference type="PANTHER" id="PTHR10622:SF10">
    <property type="entry name" value="HET DOMAIN-CONTAINING PROTEIN"/>
    <property type="match status" value="1"/>
</dbReference>
<sequence>MRLLKLPSLEFEEFQDAPPPYAILSHTWEKDEISLQEMITRSSKTVAKGGFVKIAQFARVALSPAVRYAWVDTCCIDKTSSQELSYSINSMYKWYREASKCYAYLADVDNINGIDYSRWFTRGWTLQELITPRDIEFYGRNWNYLGNKSALEEKLSAITGIPGSFLRGRDLALASVAQRMSWACKRKTTRPEDIAYCLMGIFDVNMPLLYGEGNKAFTRLQEEIMKSSCDHSLFAWKARKVSGTTYRGLLAESPQEFVDADNLHDRVTDHDNPYSQTNLGINLTIPLVPWPAARQICRLPLGSTFEDENFCIGILKCFHATRGVVGIRLARLPGQSQYARVDAHCLEFMDGEGFDPQSIFVKQIPRVPANHVTSRMHAFLFPSELASSHSRVSLTDRFGILQRLRDKHDGASDLLVEMDSELFSQGLQPKIFEFYLEDGAEKSKPHRPYVVQLQWDPMSGQYGLWVSHATRDRWSSEMPVLSNTSLTELRETWLDIGSLHGGSRGFSVYLSLSTKLLHGQPVLALEVFSP</sequence>
<dbReference type="Pfam" id="PF06985">
    <property type="entry name" value="HET"/>
    <property type="match status" value="1"/>
</dbReference>
<evidence type="ECO:0000259" key="1">
    <source>
        <dbReference type="Pfam" id="PF06985"/>
    </source>
</evidence>
<reference evidence="3 4" key="1">
    <citation type="submission" date="2024-09" db="EMBL/GenBank/DDBJ databases">
        <title>Itraconazole resistance in Madurella fahalii resulting from another homologue of gene encoding cytochrome P450 14-alpha sterol demethylase (CYP51).</title>
        <authorList>
            <person name="Yoshioka I."/>
            <person name="Fahal A.H."/>
            <person name="Kaneko S."/>
            <person name="Yaguchi T."/>
        </authorList>
    </citation>
    <scope>NUCLEOTIDE SEQUENCE [LARGE SCALE GENOMIC DNA]</scope>
    <source>
        <strain evidence="3 4">IFM 68171</strain>
    </source>
</reference>
<name>A0ABQ0GHE0_9PEZI</name>
<dbReference type="EMBL" id="BAAFSV010000004">
    <property type="protein sequence ID" value="GAB1317178.1"/>
    <property type="molecule type" value="Genomic_DNA"/>
</dbReference>
<protein>
    <submittedName>
        <fullName evidence="3">HET-domain-containing protein</fullName>
    </submittedName>
</protein>
<feature type="domain" description="DUF8212" evidence="2">
    <location>
        <begin position="215"/>
        <end position="238"/>
    </location>
</feature>
<evidence type="ECO:0000313" key="3">
    <source>
        <dbReference type="EMBL" id="GAB1317178.1"/>
    </source>
</evidence>
<evidence type="ECO:0000259" key="2">
    <source>
        <dbReference type="Pfam" id="PF26640"/>
    </source>
</evidence>
<accession>A0ABQ0GHE0</accession>
<comment type="caution">
    <text evidence="3">The sequence shown here is derived from an EMBL/GenBank/DDBJ whole genome shotgun (WGS) entry which is preliminary data.</text>
</comment>
<proteinExistence type="predicted"/>
<keyword evidence="4" id="KW-1185">Reference proteome</keyword>
<dbReference type="RefSeq" id="XP_070918909.1">
    <property type="nucleotide sequence ID" value="XM_071062808.1"/>
</dbReference>